<evidence type="ECO:0000256" key="1">
    <source>
        <dbReference type="PROSITE-ProRule" id="PRU00339"/>
    </source>
</evidence>
<dbReference type="SMART" id="SM00028">
    <property type="entry name" value="TPR"/>
    <property type="match status" value="9"/>
</dbReference>
<dbReference type="Pfam" id="PF13424">
    <property type="entry name" value="TPR_12"/>
    <property type="match status" value="1"/>
</dbReference>
<dbReference type="Proteomes" id="UP001347796">
    <property type="component" value="Unassembled WGS sequence"/>
</dbReference>
<dbReference type="EMBL" id="JAZGQO010000001">
    <property type="protein sequence ID" value="KAK6195644.1"/>
    <property type="molecule type" value="Genomic_DNA"/>
</dbReference>
<sequence length="1592" mass="180520">MERLSLYNSPIIGSYSLQSLAEGSVVISEAEEINEVISLHEQGNRATSSKEFDEAVSLYNEALEIDSKNASVLAARAFAYMEIKNYAGALQDAESALAIEPENSEVHCALGLALHYLGHSRDGLTHLLTSLDLDLDNADNLSSNIAMVATSMCNVPESVCENLKDMDTYKKLTEVGSVLFQSKKFEICIQVLEVAQKLQTNQKGITMRLLLTLANALTACKKQEQAINYYMECYSLSLATHDALYQTKSLVNIATLYLDGGDTYQAIIFYEKLHQLERELIVEHDSEITMPEFWTKQLQCGLHLNLSIAYKSIGNMNSAIVHAKSYVDLLEQYGLTGKMYAESYHNTGMLNEILGKYLEAMENYKKYLALSKKQGNKKGMAQAYGCLGTIYAALHNWQISITYHEQHIKIAQKSEDKKMLVIAYEMLGDTYMLQNDYDKAISTFELMLNSCIRTDHRNKATAFCKLGNAYRAQGKHQYSLYFYEHACDLARDFDFDDIETMSEYNIACMHHNSTQMAEIEQSRKYFLKLIPLFEKKINKHQEQGTHCPEEYRQQLKECYDGVVNVLAKMGNKEECLEYAENCRKRCITELPNFSTVPGQNVYGSSNSWDMWSFQKLARTVSGQNATILYYSLLDYNLLLWVLQPADGMTRFYAGRAPKDITMTEKVTNMIDDLFLGMTNQNKQKDYENRAVPGPDSLLKAIRIKNQKLSKPSPKQPSAADERKLSDDLEAKNRPLERQLYDILLSPIEDILSKLDPQSNLIIIPDKQLHHCPFGILQNWTLKPLADRFNITYLPCLLLLDRVLRNEIDSLRAQDELKFERSQSRCGGVSKLLKLRSTGSPYSDTPDLSRAENVIVNLKSVSNPRLLTSQGSLAVERGKSVVSFGLSRENTFLSLSSKNEEVGSDMSSPKSIGIPVSPEKMLSTHTFTTITSQTATGTDIIKSSQAVTEFVQMSSPERCLVIGMPSLPPRLMLDESEWKPSGDMLSAKRELNSVAKILDVDPILLTEATKEKFLFEIQRSTIIHIATYGCLEKGYLVFSPNPRSQRLDKSLPTEESYLVRPEDILNIKLQCQLVVINVGYTPNRSQFIQPGYILPALFLAAGAQCVLVTQWQLPDYLMEKFYHYFYLTLQSNSTLTDAVRKTIQHLKDDERCDHYCLWCPFILIGKDISIDIKSIRHAMLNQVIDKTEKEVEEESGHEYLNLKSSITHVASPEENKKKLQDIIVKLLSHCPEQVSVAYDLIELLDAALKRLHTEENNRMTSQLTTGIITSNGGLELLKFLGFHFQAKGSEITEPYIVYPHWNLDSLLIPAYDALRALTDLSSSPRCCQVICDVLPLSQDNISLLVDLLSITKHAAEIQLKVSDLSVRPLWHNKQIKKLLVETGYHQIGLLLNFNQTLLNKKLLMAVLQLLLAVSCYKSQILLYRLDVNLLGHASAKKSYYSSSESKNLPSLTPLILPRNQLRMSTPWLSQIETFNEMEEKMKLARSKSDLQEEYEEYTKHAKSWHHTSVIAQANDILDKVGRPKSSPSKIKVVHGSGGMKNVKMIQEEPTLVNKEVDQRRDYAHFVFNQRLENIGGRHKNDVMKLYLPYIKST</sequence>
<dbReference type="Pfam" id="PF13181">
    <property type="entry name" value="TPR_8"/>
    <property type="match status" value="2"/>
</dbReference>
<dbReference type="Gene3D" id="1.25.40.10">
    <property type="entry name" value="Tetratricopeptide repeat domain"/>
    <property type="match status" value="3"/>
</dbReference>
<dbReference type="Pfam" id="PF12770">
    <property type="entry name" value="CHAT"/>
    <property type="match status" value="2"/>
</dbReference>
<feature type="repeat" description="TPR" evidence="1">
    <location>
        <begin position="36"/>
        <end position="69"/>
    </location>
</feature>
<feature type="repeat" description="TPR" evidence="1">
    <location>
        <begin position="341"/>
        <end position="374"/>
    </location>
</feature>
<evidence type="ECO:0000259" key="3">
    <source>
        <dbReference type="Pfam" id="PF12770"/>
    </source>
</evidence>
<feature type="domain" description="CHAT" evidence="3">
    <location>
        <begin position="735"/>
        <end position="814"/>
    </location>
</feature>
<evidence type="ECO:0000313" key="5">
    <source>
        <dbReference type="Proteomes" id="UP001347796"/>
    </source>
</evidence>
<gene>
    <name evidence="4" type="ORF">SNE40_001029</name>
</gene>
<dbReference type="PANTHER" id="PTHR10098">
    <property type="entry name" value="RAPSYN-RELATED"/>
    <property type="match status" value="1"/>
</dbReference>
<dbReference type="InterPro" id="IPR019734">
    <property type="entry name" value="TPR_rpt"/>
</dbReference>
<organism evidence="4 5">
    <name type="scientific">Patella caerulea</name>
    <name type="common">Rayed Mediterranean limpet</name>
    <dbReference type="NCBI Taxonomy" id="87958"/>
    <lineage>
        <taxon>Eukaryota</taxon>
        <taxon>Metazoa</taxon>
        <taxon>Spiralia</taxon>
        <taxon>Lophotrochozoa</taxon>
        <taxon>Mollusca</taxon>
        <taxon>Gastropoda</taxon>
        <taxon>Patellogastropoda</taxon>
        <taxon>Patelloidea</taxon>
        <taxon>Patellidae</taxon>
        <taxon>Patella</taxon>
    </lineage>
</organism>
<dbReference type="InterPro" id="IPR011990">
    <property type="entry name" value="TPR-like_helical_dom_sf"/>
</dbReference>
<feature type="region of interest" description="Disordered" evidence="2">
    <location>
        <begin position="707"/>
        <end position="727"/>
    </location>
</feature>
<feature type="domain" description="CHAT" evidence="3">
    <location>
        <begin position="925"/>
        <end position="1165"/>
    </location>
</feature>
<protein>
    <recommendedName>
        <fullName evidence="3">CHAT domain-containing protein</fullName>
    </recommendedName>
</protein>
<feature type="repeat" description="TPR" evidence="1">
    <location>
        <begin position="70"/>
        <end position="103"/>
    </location>
</feature>
<dbReference type="InterPro" id="IPR024983">
    <property type="entry name" value="CHAT_dom"/>
</dbReference>
<dbReference type="SUPFAM" id="SSF48452">
    <property type="entry name" value="TPR-like"/>
    <property type="match status" value="2"/>
</dbReference>
<accession>A0AAN8QHP0</accession>
<name>A0AAN8QHP0_PATCE</name>
<proteinExistence type="predicted"/>
<keyword evidence="1" id="KW-0802">TPR repeat</keyword>
<dbReference type="Pfam" id="PF14559">
    <property type="entry name" value="TPR_19"/>
    <property type="match status" value="1"/>
</dbReference>
<dbReference type="PROSITE" id="PS50005">
    <property type="entry name" value="TPR"/>
    <property type="match status" value="3"/>
</dbReference>
<evidence type="ECO:0000256" key="2">
    <source>
        <dbReference type="SAM" id="MobiDB-lite"/>
    </source>
</evidence>
<reference evidence="4 5" key="1">
    <citation type="submission" date="2024-01" db="EMBL/GenBank/DDBJ databases">
        <title>The genome of the rayed Mediterranean limpet Patella caerulea (Linnaeus, 1758).</title>
        <authorList>
            <person name="Anh-Thu Weber A."/>
            <person name="Halstead-Nussloch G."/>
        </authorList>
    </citation>
    <scope>NUCLEOTIDE SEQUENCE [LARGE SCALE GENOMIC DNA]</scope>
    <source>
        <strain evidence="4">AATW-2023a</strain>
        <tissue evidence="4">Whole specimen</tissue>
    </source>
</reference>
<evidence type="ECO:0000313" key="4">
    <source>
        <dbReference type="EMBL" id="KAK6195644.1"/>
    </source>
</evidence>
<comment type="caution">
    <text evidence="4">The sequence shown here is derived from an EMBL/GenBank/DDBJ whole genome shotgun (WGS) entry which is preliminary data.</text>
</comment>
<keyword evidence="5" id="KW-1185">Reference proteome</keyword>
<dbReference type="PANTHER" id="PTHR10098:SF108">
    <property type="entry name" value="TETRATRICOPEPTIDE REPEAT PROTEIN 28"/>
    <property type="match status" value="1"/>
</dbReference>